<dbReference type="GO" id="GO:0016151">
    <property type="term" value="F:nickel cation binding"/>
    <property type="evidence" value="ECO:0007669"/>
    <property type="project" value="UniProtKB-UniRule"/>
</dbReference>
<comment type="similarity">
    <text evidence="1 5">Belongs to the HypA/HybF family.</text>
</comment>
<dbReference type="PIRSF" id="PIRSF004761">
    <property type="entry name" value="Hydrgn_mat_HypA"/>
    <property type="match status" value="1"/>
</dbReference>
<feature type="binding site" evidence="5">
    <location>
        <position position="89"/>
    </location>
    <ligand>
        <name>Zn(2+)</name>
        <dbReference type="ChEBI" id="CHEBI:29105"/>
    </ligand>
</feature>
<comment type="caution">
    <text evidence="6">The sequence shown here is derived from an EMBL/GenBank/DDBJ whole genome shotgun (WGS) entry which is preliminary data.</text>
</comment>
<dbReference type="RefSeq" id="WP_073595794.1">
    <property type="nucleotide sequence ID" value="NZ_MRCE01000028.1"/>
</dbReference>
<dbReference type="Gene3D" id="3.30.2320.80">
    <property type="match status" value="1"/>
</dbReference>
<dbReference type="AlphaFoldDB" id="A0A1U7IAG9"/>
<evidence type="ECO:0000256" key="2">
    <source>
        <dbReference type="ARBA" id="ARBA00022596"/>
    </source>
</evidence>
<feature type="binding site" evidence="5">
    <location>
        <position position="2"/>
    </location>
    <ligand>
        <name>Ni(2+)</name>
        <dbReference type="ChEBI" id="CHEBI:49786"/>
    </ligand>
</feature>
<feature type="binding site" evidence="5">
    <location>
        <position position="92"/>
    </location>
    <ligand>
        <name>Zn(2+)</name>
        <dbReference type="ChEBI" id="CHEBI:29105"/>
    </ligand>
</feature>
<dbReference type="Pfam" id="PF01155">
    <property type="entry name" value="HypA"/>
    <property type="match status" value="1"/>
</dbReference>
<dbReference type="GO" id="GO:0051604">
    <property type="term" value="P:protein maturation"/>
    <property type="evidence" value="ECO:0007669"/>
    <property type="project" value="InterPro"/>
</dbReference>
<gene>
    <name evidence="5" type="primary">hypA</name>
    <name evidence="6" type="ORF">NIES2119_22770</name>
</gene>
<accession>A0A1U7IAG9</accession>
<comment type="function">
    <text evidence="5">Involved in the maturation of [NiFe] hydrogenases. Required for nickel insertion into the metal center of the hydrogenase.</text>
</comment>
<dbReference type="PANTHER" id="PTHR34535:SF3">
    <property type="entry name" value="HYDROGENASE MATURATION FACTOR HYPA"/>
    <property type="match status" value="1"/>
</dbReference>
<dbReference type="GO" id="GO:0008270">
    <property type="term" value="F:zinc ion binding"/>
    <property type="evidence" value="ECO:0007669"/>
    <property type="project" value="UniProtKB-UniRule"/>
</dbReference>
<evidence type="ECO:0000313" key="6">
    <source>
        <dbReference type="EMBL" id="OKH33575.1"/>
    </source>
</evidence>
<feature type="binding site" evidence="5">
    <location>
        <position position="76"/>
    </location>
    <ligand>
        <name>Zn(2+)</name>
        <dbReference type="ChEBI" id="CHEBI:29105"/>
    </ligand>
</feature>
<evidence type="ECO:0000256" key="1">
    <source>
        <dbReference type="ARBA" id="ARBA00010748"/>
    </source>
</evidence>
<keyword evidence="3 5" id="KW-0479">Metal-binding</keyword>
<dbReference type="EMBL" id="MRCE01000028">
    <property type="protein sequence ID" value="OKH33575.1"/>
    <property type="molecule type" value="Genomic_DNA"/>
</dbReference>
<keyword evidence="4 5" id="KW-0862">Zinc</keyword>
<sequence>MHEVSLMENALAIAIQQAKRQKAQQINWIKMRVGALSGVFPDALEFAFDVCTQGTIAQNAKLEIEYVPVTCYCSNCQAIFQPDDIIYECPQCHQLSQEICQGKELELTSLEVS</sequence>
<evidence type="ECO:0000313" key="7">
    <source>
        <dbReference type="Proteomes" id="UP000185860"/>
    </source>
</evidence>
<dbReference type="STRING" id="454136.NIES2119_22770"/>
<keyword evidence="2 5" id="KW-0533">Nickel</keyword>
<evidence type="ECO:0000256" key="4">
    <source>
        <dbReference type="ARBA" id="ARBA00022833"/>
    </source>
</evidence>
<dbReference type="PROSITE" id="PS01249">
    <property type="entry name" value="HYPA"/>
    <property type="match status" value="1"/>
</dbReference>
<dbReference type="PANTHER" id="PTHR34535">
    <property type="entry name" value="HYDROGENASE MATURATION FACTOR HYPA"/>
    <property type="match status" value="1"/>
</dbReference>
<dbReference type="OrthoDB" id="9800361at2"/>
<dbReference type="InterPro" id="IPR020538">
    <property type="entry name" value="Hydgase_Ni_incorp_HypA/HybF_CS"/>
</dbReference>
<dbReference type="NCBIfam" id="TIGR00100">
    <property type="entry name" value="hypA"/>
    <property type="match status" value="1"/>
</dbReference>
<evidence type="ECO:0000256" key="5">
    <source>
        <dbReference type="HAMAP-Rule" id="MF_00213"/>
    </source>
</evidence>
<name>A0A1U7IAG9_9CYAN</name>
<reference evidence="6 7" key="1">
    <citation type="submission" date="2016-11" db="EMBL/GenBank/DDBJ databases">
        <title>Draft Genome Sequences of Nine Cyanobacterial Strains from Diverse Habitats.</title>
        <authorList>
            <person name="Zhu T."/>
            <person name="Hou S."/>
            <person name="Lu X."/>
            <person name="Hess W.R."/>
        </authorList>
    </citation>
    <scope>NUCLEOTIDE SEQUENCE [LARGE SCALE GENOMIC DNA]</scope>
    <source>
        <strain evidence="6 7">IAM M-71</strain>
    </source>
</reference>
<dbReference type="HAMAP" id="MF_00213">
    <property type="entry name" value="HypA_HybF"/>
    <property type="match status" value="1"/>
</dbReference>
<evidence type="ECO:0000256" key="3">
    <source>
        <dbReference type="ARBA" id="ARBA00022723"/>
    </source>
</evidence>
<protein>
    <recommendedName>
        <fullName evidence="5">Hydrogenase maturation factor HypA</fullName>
    </recommendedName>
</protein>
<proteinExistence type="inferred from homology"/>
<dbReference type="Proteomes" id="UP000185860">
    <property type="component" value="Unassembled WGS sequence"/>
</dbReference>
<organism evidence="6 7">
    <name type="scientific">[Phormidium ambiguum] IAM M-71</name>
    <dbReference type="NCBI Taxonomy" id="454136"/>
    <lineage>
        <taxon>Bacteria</taxon>
        <taxon>Bacillati</taxon>
        <taxon>Cyanobacteriota</taxon>
        <taxon>Cyanophyceae</taxon>
        <taxon>Oscillatoriophycideae</taxon>
        <taxon>Aerosakkonematales</taxon>
        <taxon>Aerosakkonemataceae</taxon>
        <taxon>Floridanema</taxon>
    </lineage>
</organism>
<dbReference type="InterPro" id="IPR000688">
    <property type="entry name" value="HypA/HybF"/>
</dbReference>
<feature type="binding site" evidence="5">
    <location>
        <position position="73"/>
    </location>
    <ligand>
        <name>Zn(2+)</name>
        <dbReference type="ChEBI" id="CHEBI:29105"/>
    </ligand>
</feature>